<proteinExistence type="predicted"/>
<feature type="region of interest" description="Disordered" evidence="1">
    <location>
        <begin position="75"/>
        <end position="101"/>
    </location>
</feature>
<feature type="region of interest" description="Disordered" evidence="1">
    <location>
        <begin position="1"/>
        <end position="29"/>
    </location>
</feature>
<dbReference type="PANTHER" id="PTHR33047">
    <property type="entry name" value="PROTEIN TAR1"/>
    <property type="match status" value="1"/>
</dbReference>
<protein>
    <submittedName>
        <fullName evidence="2">Uncharacterized protein</fullName>
    </submittedName>
</protein>
<dbReference type="Proteomes" id="UP000467840">
    <property type="component" value="Chromosome 1"/>
</dbReference>
<feature type="compositionally biased region" description="Basic and acidic residues" evidence="1">
    <location>
        <begin position="76"/>
        <end position="91"/>
    </location>
</feature>
<feature type="compositionally biased region" description="Basic residues" evidence="1">
    <location>
        <begin position="14"/>
        <end position="27"/>
    </location>
</feature>
<organism evidence="2 3">
    <name type="scientific">Hevea brasiliensis</name>
    <name type="common">Para rubber tree</name>
    <name type="synonym">Siphonia brasiliensis</name>
    <dbReference type="NCBI Taxonomy" id="3981"/>
    <lineage>
        <taxon>Eukaryota</taxon>
        <taxon>Viridiplantae</taxon>
        <taxon>Streptophyta</taxon>
        <taxon>Embryophyta</taxon>
        <taxon>Tracheophyta</taxon>
        <taxon>Spermatophyta</taxon>
        <taxon>Magnoliopsida</taxon>
        <taxon>eudicotyledons</taxon>
        <taxon>Gunneridae</taxon>
        <taxon>Pentapetalae</taxon>
        <taxon>rosids</taxon>
        <taxon>fabids</taxon>
        <taxon>Malpighiales</taxon>
        <taxon>Euphorbiaceae</taxon>
        <taxon>Crotonoideae</taxon>
        <taxon>Micrandreae</taxon>
        <taxon>Hevea</taxon>
    </lineage>
</organism>
<gene>
    <name evidence="2" type="ORF">GH714_032358</name>
</gene>
<dbReference type="AlphaFoldDB" id="A0A6A6LGB2"/>
<evidence type="ECO:0000313" key="2">
    <source>
        <dbReference type="EMBL" id="KAF2299525.1"/>
    </source>
</evidence>
<accession>A0A6A6LGB2</accession>
<evidence type="ECO:0000313" key="3">
    <source>
        <dbReference type="Proteomes" id="UP000467840"/>
    </source>
</evidence>
<name>A0A6A6LGB2_HEVBR</name>
<evidence type="ECO:0000256" key="1">
    <source>
        <dbReference type="SAM" id="MobiDB-lite"/>
    </source>
</evidence>
<dbReference type="EMBL" id="JAAGAX010000011">
    <property type="protein sequence ID" value="KAF2299525.1"/>
    <property type="molecule type" value="Genomic_DNA"/>
</dbReference>
<keyword evidence="3" id="KW-1185">Reference proteome</keyword>
<comment type="caution">
    <text evidence="2">The sequence shown here is derived from an EMBL/GenBank/DDBJ whole genome shotgun (WGS) entry which is preliminary data.</text>
</comment>
<dbReference type="PANTHER" id="PTHR33047:SF8">
    <property type="entry name" value="REGULATOR OF RDNA TRANSCRIPTION PROTEIN 15"/>
    <property type="match status" value="1"/>
</dbReference>
<reference evidence="2 3" key="1">
    <citation type="journal article" date="2020" name="Mol. Plant">
        <title>The Chromosome-Based Rubber Tree Genome Provides New Insights into Spurge Genome Evolution and Rubber Biosynthesis.</title>
        <authorList>
            <person name="Liu J."/>
            <person name="Shi C."/>
            <person name="Shi C.C."/>
            <person name="Li W."/>
            <person name="Zhang Q.J."/>
            <person name="Zhang Y."/>
            <person name="Li K."/>
            <person name="Lu H.F."/>
            <person name="Shi C."/>
            <person name="Zhu S.T."/>
            <person name="Xiao Z.Y."/>
            <person name="Nan H."/>
            <person name="Yue Y."/>
            <person name="Zhu X.G."/>
            <person name="Wu Y."/>
            <person name="Hong X.N."/>
            <person name="Fan G.Y."/>
            <person name="Tong Y."/>
            <person name="Zhang D."/>
            <person name="Mao C.L."/>
            <person name="Liu Y.L."/>
            <person name="Hao S.J."/>
            <person name="Liu W.Q."/>
            <person name="Lv M.Q."/>
            <person name="Zhang H.B."/>
            <person name="Liu Y."/>
            <person name="Hu-Tang G.R."/>
            <person name="Wang J.P."/>
            <person name="Wang J.H."/>
            <person name="Sun Y.H."/>
            <person name="Ni S.B."/>
            <person name="Chen W.B."/>
            <person name="Zhang X.C."/>
            <person name="Jiao Y.N."/>
            <person name="Eichler E.E."/>
            <person name="Li G.H."/>
            <person name="Liu X."/>
            <person name="Gao L.Z."/>
        </authorList>
    </citation>
    <scope>NUCLEOTIDE SEQUENCE [LARGE SCALE GENOMIC DNA]</scope>
    <source>
        <strain evidence="3">cv. GT1</strain>
        <tissue evidence="2">Leaf</tissue>
    </source>
</reference>
<dbReference type="InterPro" id="IPR052997">
    <property type="entry name" value="RRT15-like"/>
</dbReference>
<sequence>MRKGGCSTLDLSSFKRRGQSHRGHLRKGPWPVLDGGLRGGAWGHVTCDIGGGTWGSGRAYVIGGGRGFGTSRGCRAKGDEASGGRKNRNDRGLNLSGSWQQGHSATYNTRRVFKSSVKDFARRPMGIILQSSPRCSSAVGLGQRHIPLGAGWPLLRVDKRAPDKGVASGPNSNLEAFSYNPAHSSSAPLAFQPSAMTNFSELTVRRLGKDPGGAIPKMSPGQHAATALAAGVAQAVRQQSTSSGLGPLGPALRANYFQGYGSILPTFLAYIIPLARGCSPWRPDAVMSTSGLKRHPFSRLVHSAGELLHTP</sequence>